<dbReference type="EMBL" id="JACJKY010000034">
    <property type="protein sequence ID" value="MBM6921947.1"/>
    <property type="molecule type" value="Genomic_DNA"/>
</dbReference>
<gene>
    <name evidence="2" type="ORF">H6A12_12440</name>
</gene>
<evidence type="ECO:0000313" key="2">
    <source>
        <dbReference type="EMBL" id="MBM6921947.1"/>
    </source>
</evidence>
<keyword evidence="3" id="KW-1185">Reference proteome</keyword>
<accession>A0A938X7J5</accession>
<evidence type="ECO:0000259" key="1">
    <source>
        <dbReference type="Pfam" id="PF07561"/>
    </source>
</evidence>
<feature type="domain" description="DUF1540" evidence="1">
    <location>
        <begin position="12"/>
        <end position="54"/>
    </location>
</feature>
<proteinExistence type="predicted"/>
<reference evidence="2" key="1">
    <citation type="submission" date="2020-08" db="EMBL/GenBank/DDBJ databases">
        <authorList>
            <person name="Cejkova D."/>
            <person name="Kubasova T."/>
            <person name="Jahodarova E."/>
            <person name="Rychlik I."/>
        </authorList>
    </citation>
    <scope>NUCLEOTIDE SEQUENCE</scope>
    <source>
        <strain evidence="2">An559</strain>
    </source>
</reference>
<dbReference type="Pfam" id="PF07561">
    <property type="entry name" value="DUF1540"/>
    <property type="match status" value="1"/>
</dbReference>
<reference evidence="2" key="2">
    <citation type="journal article" date="2021" name="Sci. Rep.">
        <title>The distribution of antibiotic resistance genes in chicken gut microbiota commensals.</title>
        <authorList>
            <person name="Juricova H."/>
            <person name="Matiasovicova J."/>
            <person name="Kubasova T."/>
            <person name="Cejkova D."/>
            <person name="Rychlik I."/>
        </authorList>
    </citation>
    <scope>NUCLEOTIDE SEQUENCE</scope>
    <source>
        <strain evidence="2">An559</strain>
    </source>
</reference>
<dbReference type="InterPro" id="IPR011437">
    <property type="entry name" value="DUF1540"/>
</dbReference>
<evidence type="ECO:0000313" key="3">
    <source>
        <dbReference type="Proteomes" id="UP000774750"/>
    </source>
</evidence>
<dbReference type="AlphaFoldDB" id="A0A938X7J5"/>
<name>A0A938X7J5_9FIRM</name>
<dbReference type="Proteomes" id="UP000774750">
    <property type="component" value="Unassembled WGS sequence"/>
</dbReference>
<sequence length="58" mass="6439">MANCCNHANQSIRCTVSQCAYHCQSKDYCSLDSVMIGTHEANPTMCECIDCKSFVKKS</sequence>
<protein>
    <submittedName>
        <fullName evidence="2">DUF1540 domain-containing protein</fullName>
    </submittedName>
</protein>
<organism evidence="2 3">
    <name type="scientific">Merdimmobilis hominis</name>
    <dbReference type="NCBI Taxonomy" id="2897707"/>
    <lineage>
        <taxon>Bacteria</taxon>
        <taxon>Bacillati</taxon>
        <taxon>Bacillota</taxon>
        <taxon>Clostridia</taxon>
        <taxon>Eubacteriales</taxon>
        <taxon>Oscillospiraceae</taxon>
        <taxon>Merdimmobilis</taxon>
    </lineage>
</organism>
<comment type="caution">
    <text evidence="2">The sequence shown here is derived from an EMBL/GenBank/DDBJ whole genome shotgun (WGS) entry which is preliminary data.</text>
</comment>
<dbReference type="RefSeq" id="WP_204448338.1">
    <property type="nucleotide sequence ID" value="NZ_JACJKY010000034.1"/>
</dbReference>